<proteinExistence type="inferred from homology"/>
<protein>
    <recommendedName>
        <fullName evidence="15">Microsomal glutathione S-transferase 1</fullName>
        <ecNumber evidence="5">2.5.1.18</ecNumber>
    </recommendedName>
</protein>
<accession>A0A9P0AZC4</accession>
<evidence type="ECO:0000256" key="15">
    <source>
        <dbReference type="ARBA" id="ARBA00039397"/>
    </source>
</evidence>
<comment type="subcellular location">
    <subcellularLocation>
        <location evidence="3">Endoplasmic reticulum membrane</location>
        <topology evidence="3">Multi-pass membrane protein</topology>
    </subcellularLocation>
    <subcellularLocation>
        <location evidence="2">Mitochondrion outer membrane</location>
    </subcellularLocation>
</comment>
<evidence type="ECO:0000256" key="17">
    <source>
        <dbReference type="SAM" id="Phobius"/>
    </source>
</evidence>
<comment type="subunit">
    <text evidence="14">Homotrimer; The trimer binds only one molecule of glutathione.</text>
</comment>
<evidence type="ECO:0000256" key="5">
    <source>
        <dbReference type="ARBA" id="ARBA00012452"/>
    </source>
</evidence>
<sequence length="150" mass="17015">MVATETIFSLENPLFRTYLLHACVLSLKILAMAILTGRYRFKTKTFINPEDAISMKVKVKTDDNVERVRRAHLNDIENIPVFFVVSFAYLMTNPAVGFATMLFRAFTAARFVHTFVYAVVVIPQPARALSWGVGYAITWYMGITSILNLL</sequence>
<dbReference type="InterPro" id="IPR001129">
    <property type="entry name" value="Membr-assoc_MAPEG"/>
</dbReference>
<evidence type="ECO:0000256" key="9">
    <source>
        <dbReference type="ARBA" id="ARBA00022824"/>
    </source>
</evidence>
<keyword evidence="9" id="KW-0256">Endoplasmic reticulum</keyword>
<evidence type="ECO:0000256" key="4">
    <source>
        <dbReference type="ARBA" id="ARBA00010459"/>
    </source>
</evidence>
<evidence type="ECO:0000256" key="3">
    <source>
        <dbReference type="ARBA" id="ARBA00004477"/>
    </source>
</evidence>
<dbReference type="GO" id="GO:0005789">
    <property type="term" value="C:endoplasmic reticulum membrane"/>
    <property type="evidence" value="ECO:0007669"/>
    <property type="project" value="UniProtKB-SubCell"/>
</dbReference>
<dbReference type="InterPro" id="IPR023352">
    <property type="entry name" value="MAPEG-like_dom_sf"/>
</dbReference>
<feature type="transmembrane region" description="Helical" evidence="17">
    <location>
        <begin position="79"/>
        <end position="96"/>
    </location>
</feature>
<evidence type="ECO:0000256" key="11">
    <source>
        <dbReference type="ARBA" id="ARBA00022990"/>
    </source>
</evidence>
<organism evidence="18 19">
    <name type="scientific">Brassicogethes aeneus</name>
    <name type="common">Rape pollen beetle</name>
    <name type="synonym">Meligethes aeneus</name>
    <dbReference type="NCBI Taxonomy" id="1431903"/>
    <lineage>
        <taxon>Eukaryota</taxon>
        <taxon>Metazoa</taxon>
        <taxon>Ecdysozoa</taxon>
        <taxon>Arthropoda</taxon>
        <taxon>Hexapoda</taxon>
        <taxon>Insecta</taxon>
        <taxon>Pterygota</taxon>
        <taxon>Neoptera</taxon>
        <taxon>Endopterygota</taxon>
        <taxon>Coleoptera</taxon>
        <taxon>Polyphaga</taxon>
        <taxon>Cucujiformia</taxon>
        <taxon>Nitidulidae</taxon>
        <taxon>Meligethinae</taxon>
        <taxon>Brassicogethes</taxon>
    </lineage>
</organism>
<dbReference type="Proteomes" id="UP001154078">
    <property type="component" value="Chromosome 2"/>
</dbReference>
<evidence type="ECO:0000256" key="16">
    <source>
        <dbReference type="ARBA" id="ARBA00049385"/>
    </source>
</evidence>
<evidence type="ECO:0000256" key="14">
    <source>
        <dbReference type="ARBA" id="ARBA00038540"/>
    </source>
</evidence>
<keyword evidence="8" id="KW-1000">Mitochondrion outer membrane</keyword>
<name>A0A9P0AZC4_BRAAE</name>
<dbReference type="AlphaFoldDB" id="A0A9P0AZC4"/>
<dbReference type="OrthoDB" id="193139at2759"/>
<evidence type="ECO:0000256" key="7">
    <source>
        <dbReference type="ARBA" id="ARBA00022692"/>
    </source>
</evidence>
<keyword evidence="19" id="KW-1185">Reference proteome</keyword>
<evidence type="ECO:0000256" key="2">
    <source>
        <dbReference type="ARBA" id="ARBA00004294"/>
    </source>
</evidence>
<comment type="catalytic activity">
    <reaction evidence="16">
        <text>RX + glutathione = an S-substituted glutathione + a halide anion + H(+)</text>
        <dbReference type="Rhea" id="RHEA:16437"/>
        <dbReference type="ChEBI" id="CHEBI:15378"/>
        <dbReference type="ChEBI" id="CHEBI:16042"/>
        <dbReference type="ChEBI" id="CHEBI:17792"/>
        <dbReference type="ChEBI" id="CHEBI:57925"/>
        <dbReference type="ChEBI" id="CHEBI:90779"/>
        <dbReference type="EC" id="2.5.1.18"/>
    </reaction>
    <physiologicalReaction direction="left-to-right" evidence="16">
        <dbReference type="Rhea" id="RHEA:16438"/>
    </physiologicalReaction>
</comment>
<dbReference type="GO" id="GO:0004364">
    <property type="term" value="F:glutathione transferase activity"/>
    <property type="evidence" value="ECO:0007669"/>
    <property type="project" value="UniProtKB-EC"/>
</dbReference>
<evidence type="ECO:0000313" key="19">
    <source>
        <dbReference type="Proteomes" id="UP001154078"/>
    </source>
</evidence>
<keyword evidence="7 17" id="KW-0812">Transmembrane</keyword>
<comment type="function">
    <text evidence="1">Conjugation of reduced glutathione to a wide number of exogenous and endogenous hydrophobic electrophiles.</text>
</comment>
<evidence type="ECO:0000256" key="8">
    <source>
        <dbReference type="ARBA" id="ARBA00022787"/>
    </source>
</evidence>
<evidence type="ECO:0000256" key="10">
    <source>
        <dbReference type="ARBA" id="ARBA00022989"/>
    </source>
</evidence>
<keyword evidence="13 17" id="KW-0472">Membrane</keyword>
<evidence type="ECO:0000256" key="6">
    <source>
        <dbReference type="ARBA" id="ARBA00022679"/>
    </source>
</evidence>
<dbReference type="SUPFAM" id="SSF161084">
    <property type="entry name" value="MAPEG domain-like"/>
    <property type="match status" value="1"/>
</dbReference>
<feature type="transmembrane region" description="Helical" evidence="17">
    <location>
        <begin position="129"/>
        <end position="149"/>
    </location>
</feature>
<dbReference type="EC" id="2.5.1.18" evidence="5"/>
<dbReference type="InterPro" id="IPR040162">
    <property type="entry name" value="MGST1-like"/>
</dbReference>
<gene>
    <name evidence="18" type="ORF">MELIAE_LOCUS4264</name>
</gene>
<comment type="similarity">
    <text evidence="4">Belongs to the MAPEG family.</text>
</comment>
<dbReference type="GO" id="GO:0005741">
    <property type="term" value="C:mitochondrial outer membrane"/>
    <property type="evidence" value="ECO:0007669"/>
    <property type="project" value="UniProtKB-SubCell"/>
</dbReference>
<dbReference type="PANTHER" id="PTHR10689">
    <property type="entry name" value="MICROSOMAL GLUTATHIONE S-TRANSFERASE 1"/>
    <property type="match status" value="1"/>
</dbReference>
<keyword evidence="6" id="KW-0808">Transferase</keyword>
<reference evidence="18" key="1">
    <citation type="submission" date="2021-12" db="EMBL/GenBank/DDBJ databases">
        <authorList>
            <person name="King R."/>
        </authorList>
    </citation>
    <scope>NUCLEOTIDE SEQUENCE</scope>
</reference>
<dbReference type="FunFam" id="1.20.120.550:FF:000002">
    <property type="entry name" value="Microsomal glutathione S-transferase 1"/>
    <property type="match status" value="1"/>
</dbReference>
<feature type="transmembrane region" description="Helical" evidence="17">
    <location>
        <begin position="18"/>
        <end position="37"/>
    </location>
</feature>
<evidence type="ECO:0000256" key="12">
    <source>
        <dbReference type="ARBA" id="ARBA00023128"/>
    </source>
</evidence>
<keyword evidence="11" id="KW-0007">Acetylation</keyword>
<dbReference type="Gene3D" id="1.20.120.550">
    <property type="entry name" value="Membrane associated eicosanoid/glutathione metabolism-like domain"/>
    <property type="match status" value="1"/>
</dbReference>
<dbReference type="EMBL" id="OV121133">
    <property type="protein sequence ID" value="CAH0551710.1"/>
    <property type="molecule type" value="Genomic_DNA"/>
</dbReference>
<keyword evidence="10 17" id="KW-1133">Transmembrane helix</keyword>
<evidence type="ECO:0000256" key="13">
    <source>
        <dbReference type="ARBA" id="ARBA00023136"/>
    </source>
</evidence>
<evidence type="ECO:0000256" key="1">
    <source>
        <dbReference type="ARBA" id="ARBA00003701"/>
    </source>
</evidence>
<keyword evidence="12" id="KW-0496">Mitochondrion</keyword>
<dbReference type="Pfam" id="PF01124">
    <property type="entry name" value="MAPEG"/>
    <property type="match status" value="1"/>
</dbReference>
<dbReference type="PANTHER" id="PTHR10689:SF6">
    <property type="entry name" value="MICROSOMAL GLUTATHIONE S-TRANSFERASE 1"/>
    <property type="match status" value="1"/>
</dbReference>
<evidence type="ECO:0000313" key="18">
    <source>
        <dbReference type="EMBL" id="CAH0551710.1"/>
    </source>
</evidence>